<dbReference type="Proteomes" id="UP000245838">
    <property type="component" value="Chromosome sggmmb4_Chromosome"/>
</dbReference>
<dbReference type="AlphaFoldDB" id="A0A193QLJ2"/>
<gene>
    <name evidence="1" type="ORF">SGGMMB4_04377</name>
</gene>
<protein>
    <submittedName>
        <fullName evidence="1">Uncharacterized protein</fullName>
    </submittedName>
</protein>
<evidence type="ECO:0000313" key="2">
    <source>
        <dbReference type="Proteomes" id="UP000245838"/>
    </source>
</evidence>
<accession>A0A193QLJ2</accession>
<organism evidence="1 2">
    <name type="scientific">Sodalis glossinidius (strain morsitans)</name>
    <dbReference type="NCBI Taxonomy" id="343509"/>
    <lineage>
        <taxon>Bacteria</taxon>
        <taxon>Pseudomonadati</taxon>
        <taxon>Pseudomonadota</taxon>
        <taxon>Gammaproteobacteria</taxon>
        <taxon>Enterobacterales</taxon>
        <taxon>Bruguierivoracaceae</taxon>
        <taxon>Sodalis</taxon>
    </lineage>
</organism>
<name>A0A193QLJ2_SODGM</name>
<reference evidence="1 2" key="1">
    <citation type="submission" date="2015-05" db="EMBL/GenBank/DDBJ databases">
        <authorList>
            <person name="Goodhead I."/>
        </authorList>
    </citation>
    <scope>NUCLEOTIDE SEQUENCE [LARGE SCALE GENOMIC DNA]</scope>
    <source>
        <strain evidence="2">morsitans</strain>
    </source>
</reference>
<sequence>MSDKDLRLQVILSAVDKLTRPFKAMQASNRTLASAVKSAKD</sequence>
<dbReference type="EMBL" id="LN854557">
    <property type="protein sequence ID" value="CRL46079.1"/>
    <property type="molecule type" value="Genomic_DNA"/>
</dbReference>
<evidence type="ECO:0000313" key="1">
    <source>
        <dbReference type="EMBL" id="CRL46079.1"/>
    </source>
</evidence>
<proteinExistence type="predicted"/>